<comment type="caution">
    <text evidence="4">The sequence shown here is derived from an EMBL/GenBank/DDBJ whole genome shotgun (WGS) entry which is preliminary data.</text>
</comment>
<feature type="region of interest" description="Disordered" evidence="1">
    <location>
        <begin position="28"/>
        <end position="47"/>
    </location>
</feature>
<dbReference type="Proteomes" id="UP000220527">
    <property type="component" value="Unassembled WGS sequence"/>
</dbReference>
<feature type="domain" description="M23ase beta-sheet core" evidence="3">
    <location>
        <begin position="105"/>
        <end position="204"/>
    </location>
</feature>
<dbReference type="OrthoDB" id="9810477at2"/>
<dbReference type="CDD" id="cd12797">
    <property type="entry name" value="M23_peptidase"/>
    <property type="match status" value="1"/>
</dbReference>
<name>A0A2A6RH94_9CHLR</name>
<dbReference type="PROSITE" id="PS51257">
    <property type="entry name" value="PROKAR_LIPOPROTEIN"/>
    <property type="match status" value="1"/>
</dbReference>
<dbReference type="InterPro" id="IPR011055">
    <property type="entry name" value="Dup_hybrid_motif"/>
</dbReference>
<evidence type="ECO:0000313" key="4">
    <source>
        <dbReference type="EMBL" id="PDW02303.1"/>
    </source>
</evidence>
<accession>A0A2A6RH94</accession>
<feature type="compositionally biased region" description="Low complexity" evidence="1">
    <location>
        <begin position="37"/>
        <end position="47"/>
    </location>
</feature>
<feature type="region of interest" description="Disordered" evidence="1">
    <location>
        <begin position="53"/>
        <end position="75"/>
    </location>
</feature>
<evidence type="ECO:0000259" key="3">
    <source>
        <dbReference type="Pfam" id="PF01551"/>
    </source>
</evidence>
<evidence type="ECO:0000256" key="2">
    <source>
        <dbReference type="SAM" id="SignalP"/>
    </source>
</evidence>
<dbReference type="InterPro" id="IPR016047">
    <property type="entry name" value="M23ase_b-sheet_dom"/>
</dbReference>
<feature type="signal peptide" evidence="2">
    <location>
        <begin position="1"/>
        <end position="28"/>
    </location>
</feature>
<reference evidence="5" key="1">
    <citation type="submission" date="2017-08" db="EMBL/GenBank/DDBJ databases">
        <authorList>
            <person name="Grouzdev D.S."/>
            <person name="Gaisin V.A."/>
            <person name="Rysina M.S."/>
            <person name="Gorlenko V.M."/>
        </authorList>
    </citation>
    <scope>NUCLEOTIDE SEQUENCE [LARGE SCALE GENOMIC DNA]</scope>
    <source>
        <strain evidence="5">Kir15-3F</strain>
    </source>
</reference>
<dbReference type="RefSeq" id="WP_097644851.1">
    <property type="nucleotide sequence ID" value="NZ_NQWI01000075.1"/>
</dbReference>
<protein>
    <submittedName>
        <fullName evidence="4">Peptidase M23</fullName>
    </submittedName>
</protein>
<gene>
    <name evidence="4" type="ORF">CJ255_14670</name>
</gene>
<dbReference type="Pfam" id="PF01551">
    <property type="entry name" value="Peptidase_M23"/>
    <property type="match status" value="1"/>
</dbReference>
<feature type="chain" id="PRO_5012518003" evidence="2">
    <location>
        <begin position="29"/>
        <end position="244"/>
    </location>
</feature>
<proteinExistence type="predicted"/>
<evidence type="ECO:0000256" key="1">
    <source>
        <dbReference type="SAM" id="MobiDB-lite"/>
    </source>
</evidence>
<sequence>MLHIQPKRSVFLLLLLLMLLVGCGPAVTSEAPPPTEEPTATAVPTLAPKPTALPTATAVPTLTPTATPTLTPSPTASPTPIVLTYTFPVQGDWVEYAEYHHTYPATDIFCPPGSLFVAPTSGIIDFVSYEDRWNPAADDPAIRGGISVAMIGDDGVRYYGSHLSAISEGIAVGVRVDTGQALGLTGNSGNARTTPPHLHFGISRPTFPKDWQVRRGEIWPYAYLRAWARGEHVTPELDHTRSQP</sequence>
<evidence type="ECO:0000313" key="5">
    <source>
        <dbReference type="Proteomes" id="UP000220527"/>
    </source>
</evidence>
<keyword evidence="2" id="KW-0732">Signal</keyword>
<keyword evidence="5" id="KW-1185">Reference proteome</keyword>
<dbReference type="Gene3D" id="2.70.70.10">
    <property type="entry name" value="Glucose Permease (Domain IIA)"/>
    <property type="match status" value="1"/>
</dbReference>
<organism evidence="4 5">
    <name type="scientific">Candidatus Viridilinea mediisalina</name>
    <dbReference type="NCBI Taxonomy" id="2024553"/>
    <lineage>
        <taxon>Bacteria</taxon>
        <taxon>Bacillati</taxon>
        <taxon>Chloroflexota</taxon>
        <taxon>Chloroflexia</taxon>
        <taxon>Chloroflexales</taxon>
        <taxon>Chloroflexineae</taxon>
        <taxon>Oscillochloridaceae</taxon>
        <taxon>Candidatus Viridilinea</taxon>
    </lineage>
</organism>
<dbReference type="SUPFAM" id="SSF51261">
    <property type="entry name" value="Duplicated hybrid motif"/>
    <property type="match status" value="1"/>
</dbReference>
<dbReference type="AlphaFoldDB" id="A0A2A6RH94"/>
<dbReference type="EMBL" id="NQWI01000075">
    <property type="protein sequence ID" value="PDW02303.1"/>
    <property type="molecule type" value="Genomic_DNA"/>
</dbReference>